<dbReference type="EMBL" id="JACEGA010000001">
    <property type="protein sequence ID" value="MBB2182019.1"/>
    <property type="molecule type" value="Genomic_DNA"/>
</dbReference>
<keyword evidence="5" id="KW-0028">Amino-acid biosynthesis</keyword>
<dbReference type="Pfam" id="PF00291">
    <property type="entry name" value="PALP"/>
    <property type="match status" value="1"/>
</dbReference>
<dbReference type="SUPFAM" id="SSF53686">
    <property type="entry name" value="Tryptophan synthase beta subunit-like PLP-dependent enzymes"/>
    <property type="match status" value="1"/>
</dbReference>
<accession>A0A839JZD5</accession>
<dbReference type="AlphaFoldDB" id="A0A839JZD5"/>
<comment type="caution">
    <text evidence="11">The sequence shown here is derived from an EMBL/GenBank/DDBJ whole genome shotgun (WGS) entry which is preliminary data.</text>
</comment>
<keyword evidence="8" id="KW-0198">Cysteine biosynthesis</keyword>
<sequence length="312" mass="33890">MKENYMNYMGNTPMVKLTRMVPQSKANIYIKLEGCNPGGSKKARVSYQMILDAEKNGLLKPGTRASLIEPTGGNTGLGLTLMAINRGYDITLVIPDNYSKQNINLLRGYGARVLLSDSTTGSDSHIRLVKEIVSENKNYIWLDQLSNPSNPMAHYNFTGKEILDQVKHIDYFISAVGSGGTITGAGKRLKEANDKTIVVAMQPQGCDILNGVSVPHKIQGASIGLVSSVFDTKIVDQCINVSYSEAVNTARDLVKKEGLYLGISSCANVAVSLKLAETIGEGKTIVVESADFGYQYEDFYKEVFHGTNSASL</sequence>
<dbReference type="InterPro" id="IPR050214">
    <property type="entry name" value="Cys_Synth/Cystath_Beta-Synth"/>
</dbReference>
<evidence type="ECO:0000256" key="7">
    <source>
        <dbReference type="ARBA" id="ARBA00022898"/>
    </source>
</evidence>
<evidence type="ECO:0000313" key="11">
    <source>
        <dbReference type="EMBL" id="MBB2182019.1"/>
    </source>
</evidence>
<feature type="domain" description="Tryptophan synthase beta chain-like PALP" evidence="10">
    <location>
        <begin position="8"/>
        <end position="287"/>
    </location>
</feature>
<dbReference type="InterPro" id="IPR036052">
    <property type="entry name" value="TrpB-like_PALP_sf"/>
</dbReference>
<evidence type="ECO:0000256" key="2">
    <source>
        <dbReference type="ARBA" id="ARBA00004895"/>
    </source>
</evidence>
<keyword evidence="7" id="KW-0663">Pyridoxal phosphate</keyword>
<dbReference type="RefSeq" id="WP_228351754.1">
    <property type="nucleotide sequence ID" value="NZ_JACEGA010000001.1"/>
</dbReference>
<evidence type="ECO:0000256" key="4">
    <source>
        <dbReference type="ARBA" id="ARBA00012681"/>
    </source>
</evidence>
<comment type="pathway">
    <text evidence="2">Amino-acid biosynthesis; L-cysteine biosynthesis.</text>
</comment>
<comment type="catalytic activity">
    <reaction evidence="9">
        <text>O-acetyl-L-serine + hydrogen sulfide = L-cysteine + acetate</text>
        <dbReference type="Rhea" id="RHEA:14829"/>
        <dbReference type="ChEBI" id="CHEBI:29919"/>
        <dbReference type="ChEBI" id="CHEBI:30089"/>
        <dbReference type="ChEBI" id="CHEBI:35235"/>
        <dbReference type="ChEBI" id="CHEBI:58340"/>
        <dbReference type="EC" id="2.5.1.47"/>
    </reaction>
</comment>
<organism evidence="11 12">
    <name type="scientific">Variimorphobacter saccharofermentans</name>
    <dbReference type="NCBI Taxonomy" id="2755051"/>
    <lineage>
        <taxon>Bacteria</taxon>
        <taxon>Bacillati</taxon>
        <taxon>Bacillota</taxon>
        <taxon>Clostridia</taxon>
        <taxon>Lachnospirales</taxon>
        <taxon>Lachnospiraceae</taxon>
        <taxon>Variimorphobacter</taxon>
    </lineage>
</organism>
<keyword evidence="6" id="KW-0808">Transferase</keyword>
<evidence type="ECO:0000256" key="5">
    <source>
        <dbReference type="ARBA" id="ARBA00022605"/>
    </source>
</evidence>
<dbReference type="PANTHER" id="PTHR10314">
    <property type="entry name" value="CYSTATHIONINE BETA-SYNTHASE"/>
    <property type="match status" value="1"/>
</dbReference>
<gene>
    <name evidence="11" type="ORF">H0486_03910</name>
</gene>
<dbReference type="Gene3D" id="3.40.50.1100">
    <property type="match status" value="2"/>
</dbReference>
<evidence type="ECO:0000256" key="3">
    <source>
        <dbReference type="ARBA" id="ARBA00007103"/>
    </source>
</evidence>
<evidence type="ECO:0000256" key="9">
    <source>
        <dbReference type="ARBA" id="ARBA00047931"/>
    </source>
</evidence>
<name>A0A839JZD5_9FIRM</name>
<dbReference type="InterPro" id="IPR001926">
    <property type="entry name" value="TrpB-like_PALP"/>
</dbReference>
<keyword evidence="12" id="KW-1185">Reference proteome</keyword>
<dbReference type="FunFam" id="3.40.50.1100:FF:000006">
    <property type="entry name" value="Cysteine synthase"/>
    <property type="match status" value="1"/>
</dbReference>
<comment type="similarity">
    <text evidence="3">Belongs to the cysteine synthase/cystathionine beta-synthase family.</text>
</comment>
<evidence type="ECO:0000256" key="1">
    <source>
        <dbReference type="ARBA" id="ARBA00001933"/>
    </source>
</evidence>
<evidence type="ECO:0000313" key="12">
    <source>
        <dbReference type="Proteomes" id="UP000574276"/>
    </source>
</evidence>
<dbReference type="CDD" id="cd01561">
    <property type="entry name" value="CBS_like"/>
    <property type="match status" value="1"/>
</dbReference>
<proteinExistence type="inferred from homology"/>
<dbReference type="EC" id="2.5.1.47" evidence="4"/>
<dbReference type="GO" id="GO:0004124">
    <property type="term" value="F:cysteine synthase activity"/>
    <property type="evidence" value="ECO:0007669"/>
    <property type="project" value="UniProtKB-EC"/>
</dbReference>
<reference evidence="11 12" key="1">
    <citation type="submission" date="2020-07" db="EMBL/GenBank/DDBJ databases">
        <title>Characterization and genome sequencing of isolate MD1, a novel member within the family Lachnospiraceae.</title>
        <authorList>
            <person name="Rettenmaier R."/>
            <person name="Di Bello L."/>
            <person name="Zinser C."/>
            <person name="Scheitz K."/>
            <person name="Liebl W."/>
            <person name="Zverlov V."/>
        </authorList>
    </citation>
    <scope>NUCLEOTIDE SEQUENCE [LARGE SCALE GENOMIC DNA]</scope>
    <source>
        <strain evidence="11 12">MD1</strain>
    </source>
</reference>
<evidence type="ECO:0000256" key="6">
    <source>
        <dbReference type="ARBA" id="ARBA00022679"/>
    </source>
</evidence>
<protein>
    <recommendedName>
        <fullName evidence="4">cysteine synthase</fullName>
        <ecNumber evidence="4">2.5.1.47</ecNumber>
    </recommendedName>
</protein>
<dbReference type="Proteomes" id="UP000574276">
    <property type="component" value="Unassembled WGS sequence"/>
</dbReference>
<evidence type="ECO:0000259" key="10">
    <source>
        <dbReference type="Pfam" id="PF00291"/>
    </source>
</evidence>
<evidence type="ECO:0000256" key="8">
    <source>
        <dbReference type="ARBA" id="ARBA00023192"/>
    </source>
</evidence>
<comment type="cofactor">
    <cofactor evidence="1">
        <name>pyridoxal 5'-phosphate</name>
        <dbReference type="ChEBI" id="CHEBI:597326"/>
    </cofactor>
</comment>